<name>A0ABU0Q9M5_STRAH</name>
<dbReference type="Proteomes" id="UP001243364">
    <property type="component" value="Unassembled WGS sequence"/>
</dbReference>
<dbReference type="Gene3D" id="3.40.50.620">
    <property type="entry name" value="HUPs"/>
    <property type="match status" value="1"/>
</dbReference>
<dbReference type="EMBL" id="JAUSYA010000001">
    <property type="protein sequence ID" value="MDQ0687367.1"/>
    <property type="molecule type" value="Genomic_DNA"/>
</dbReference>
<evidence type="ECO:0000313" key="2">
    <source>
        <dbReference type="Proteomes" id="UP001243364"/>
    </source>
</evidence>
<evidence type="ECO:0008006" key="3">
    <source>
        <dbReference type="Google" id="ProtNLM"/>
    </source>
</evidence>
<reference evidence="1 2" key="1">
    <citation type="submission" date="2023-07" db="EMBL/GenBank/DDBJ databases">
        <title>Comparative genomics of wheat-associated soil bacteria to identify genetic determinants of phenazine resistance.</title>
        <authorList>
            <person name="Mouncey N."/>
        </authorList>
    </citation>
    <scope>NUCLEOTIDE SEQUENCE [LARGE SCALE GENOMIC DNA]</scope>
    <source>
        <strain evidence="1 2">W4I19-2</strain>
    </source>
</reference>
<keyword evidence="2" id="KW-1185">Reference proteome</keyword>
<evidence type="ECO:0000313" key="1">
    <source>
        <dbReference type="EMBL" id="MDQ0687367.1"/>
    </source>
</evidence>
<accession>A0ABU0Q9M5</accession>
<sequence length="50" mass="5264">MERDSGPRVVMGVDGSQSSYAALRWAVRYGGLIDVGVEAVAAWELPGGRA</sequence>
<protein>
    <recommendedName>
        <fullName evidence="3">Universal stress protein</fullName>
    </recommendedName>
</protein>
<dbReference type="InterPro" id="IPR014729">
    <property type="entry name" value="Rossmann-like_a/b/a_fold"/>
</dbReference>
<comment type="caution">
    <text evidence="1">The sequence shown here is derived from an EMBL/GenBank/DDBJ whole genome shotgun (WGS) entry which is preliminary data.</text>
</comment>
<organism evidence="1 2">
    <name type="scientific">Streptomyces achromogenes</name>
    <dbReference type="NCBI Taxonomy" id="67255"/>
    <lineage>
        <taxon>Bacteria</taxon>
        <taxon>Bacillati</taxon>
        <taxon>Actinomycetota</taxon>
        <taxon>Actinomycetes</taxon>
        <taxon>Kitasatosporales</taxon>
        <taxon>Streptomycetaceae</taxon>
        <taxon>Streptomyces</taxon>
    </lineage>
</organism>
<dbReference type="RefSeq" id="WP_373431693.1">
    <property type="nucleotide sequence ID" value="NZ_JAUSYA010000001.1"/>
</dbReference>
<proteinExistence type="predicted"/>
<gene>
    <name evidence="1" type="ORF">QFZ56_006330</name>
</gene>